<gene>
    <name evidence="1" type="ORF">MRB53_026819</name>
</gene>
<evidence type="ECO:0000313" key="1">
    <source>
        <dbReference type="EMBL" id="KAJ8633483.1"/>
    </source>
</evidence>
<reference evidence="1 2" key="1">
    <citation type="journal article" date="2022" name="Hortic Res">
        <title>A haplotype resolved chromosomal level avocado genome allows analysis of novel avocado genes.</title>
        <authorList>
            <person name="Nath O."/>
            <person name="Fletcher S.J."/>
            <person name="Hayward A."/>
            <person name="Shaw L.M."/>
            <person name="Masouleh A.K."/>
            <person name="Furtado A."/>
            <person name="Henry R.J."/>
            <person name="Mitter N."/>
        </authorList>
    </citation>
    <scope>NUCLEOTIDE SEQUENCE [LARGE SCALE GENOMIC DNA]</scope>
    <source>
        <strain evidence="2">cv. Hass</strain>
    </source>
</reference>
<protein>
    <submittedName>
        <fullName evidence="1">Uncharacterized protein</fullName>
    </submittedName>
</protein>
<dbReference type="Proteomes" id="UP001234297">
    <property type="component" value="Chromosome 8"/>
</dbReference>
<comment type="caution">
    <text evidence="1">The sequence shown here is derived from an EMBL/GenBank/DDBJ whole genome shotgun (WGS) entry which is preliminary data.</text>
</comment>
<dbReference type="EMBL" id="CM056816">
    <property type="protein sequence ID" value="KAJ8633483.1"/>
    <property type="molecule type" value="Genomic_DNA"/>
</dbReference>
<keyword evidence="2" id="KW-1185">Reference proteome</keyword>
<evidence type="ECO:0000313" key="2">
    <source>
        <dbReference type="Proteomes" id="UP001234297"/>
    </source>
</evidence>
<proteinExistence type="predicted"/>
<name>A0ACC2LJX6_PERAE</name>
<organism evidence="1 2">
    <name type="scientific">Persea americana</name>
    <name type="common">Avocado</name>
    <dbReference type="NCBI Taxonomy" id="3435"/>
    <lineage>
        <taxon>Eukaryota</taxon>
        <taxon>Viridiplantae</taxon>
        <taxon>Streptophyta</taxon>
        <taxon>Embryophyta</taxon>
        <taxon>Tracheophyta</taxon>
        <taxon>Spermatophyta</taxon>
        <taxon>Magnoliopsida</taxon>
        <taxon>Magnoliidae</taxon>
        <taxon>Laurales</taxon>
        <taxon>Lauraceae</taxon>
        <taxon>Persea</taxon>
    </lineage>
</organism>
<accession>A0ACC2LJX6</accession>
<sequence>MAKGNHTHCVCGRLLCSFFTIFLLLAGTTALTVWLVYHPSHPRFKVVAAAVYTINTTSPQTISTTMQFTLVLYNPSKRTTIFYDRLSASVSYRNQAVTLPMSLHELFQEPKSTVALSPMVGGECVPVSQEVLDGLVVDQQYGVVGLRVELMGRLRYKAGPFWSKHYRMYVKCDVLVGVKEGVDGQAPLLGSPDCVLDV</sequence>